<dbReference type="Gene3D" id="1.10.287.2610">
    <property type="match status" value="1"/>
</dbReference>
<dbReference type="WBParaSite" id="GPLIN_001015600">
    <property type="protein sequence ID" value="GPLIN_001015600"/>
    <property type="gene ID" value="GPLIN_001015600"/>
</dbReference>
<reference evidence="4" key="2">
    <citation type="submission" date="2016-06" db="UniProtKB">
        <authorList>
            <consortium name="WormBaseParasite"/>
        </authorList>
    </citation>
    <scope>IDENTIFICATION</scope>
</reference>
<evidence type="ECO:0000313" key="3">
    <source>
        <dbReference type="Proteomes" id="UP000050741"/>
    </source>
</evidence>
<protein>
    <submittedName>
        <fullName evidence="4">Protein phosphatase 1 regulatory subunit 12B</fullName>
    </submittedName>
</protein>
<proteinExistence type="predicted"/>
<dbReference type="Proteomes" id="UP000050741">
    <property type="component" value="Unassembled WGS sequence"/>
</dbReference>
<name>A0A183CBA5_GLOPA</name>
<feature type="coiled-coil region" evidence="1">
    <location>
        <begin position="94"/>
        <end position="121"/>
    </location>
</feature>
<feature type="region of interest" description="Disordered" evidence="2">
    <location>
        <begin position="41"/>
        <end position="65"/>
    </location>
</feature>
<keyword evidence="1" id="KW-0175">Coiled coil</keyword>
<accession>A0A183CBA5</accession>
<reference evidence="3" key="1">
    <citation type="submission" date="2014-05" db="EMBL/GenBank/DDBJ databases">
        <title>The genome and life-stage specific transcriptomes of Globodera pallida elucidate key aspects of plant parasitism by a cyst nematode.</title>
        <authorList>
            <person name="Cotton J.A."/>
            <person name="Lilley C.J."/>
            <person name="Jones L.M."/>
            <person name="Kikuchi T."/>
            <person name="Reid A.J."/>
            <person name="Thorpe P."/>
            <person name="Tsai I.J."/>
            <person name="Beasley H."/>
            <person name="Blok V."/>
            <person name="Cock P.J.A."/>
            <person name="Van den Akker S.E."/>
            <person name="Holroyd N."/>
            <person name="Hunt M."/>
            <person name="Mantelin S."/>
            <person name="Naghra H."/>
            <person name="Pain A."/>
            <person name="Palomares-Rius J.E."/>
            <person name="Zarowiecki M."/>
            <person name="Berriman M."/>
            <person name="Jones J.T."/>
            <person name="Urwin P.E."/>
        </authorList>
    </citation>
    <scope>NUCLEOTIDE SEQUENCE [LARGE SCALE GENOMIC DNA]</scope>
    <source>
        <strain evidence="3">Lindley</strain>
    </source>
</reference>
<evidence type="ECO:0000313" key="4">
    <source>
        <dbReference type="WBParaSite" id="GPLIN_001015600"/>
    </source>
</evidence>
<sequence>MPLLPFSYQKLYGSRIPTTKSHRGARERRLTIDLGSAMFSSSPASTANLGPSRSQTPTNPLNNVQMNGSFTLTLPRERPSPAPKCFGKSTHMLKEDYERERARWEKKLEEAEQKLSEAAVHNSELFQLKAELNRKIIDFEKSQRPLIEQNRRLNERIKAANGETRKLEEQLAHVQDELLTLKDAYERVQKENASLRELRAFPEKLEELSRYRAQTICFHPLSLVSSVAPMRRSLPSFLPFRFLLLPLLFLIVSNSAAPTIDSDLIPPARFYRTLWSFNPKRSPSIGLSLAEYMAAGNQGQEQFHFIPGSGRRK</sequence>
<evidence type="ECO:0000256" key="2">
    <source>
        <dbReference type="SAM" id="MobiDB-lite"/>
    </source>
</evidence>
<keyword evidence="3" id="KW-1185">Reference proteome</keyword>
<dbReference type="AlphaFoldDB" id="A0A183CBA5"/>
<organism evidence="3 4">
    <name type="scientific">Globodera pallida</name>
    <name type="common">Potato cyst nematode worm</name>
    <name type="synonym">Heterodera pallida</name>
    <dbReference type="NCBI Taxonomy" id="36090"/>
    <lineage>
        <taxon>Eukaryota</taxon>
        <taxon>Metazoa</taxon>
        <taxon>Ecdysozoa</taxon>
        <taxon>Nematoda</taxon>
        <taxon>Chromadorea</taxon>
        <taxon>Rhabditida</taxon>
        <taxon>Tylenchina</taxon>
        <taxon>Tylenchomorpha</taxon>
        <taxon>Tylenchoidea</taxon>
        <taxon>Heteroderidae</taxon>
        <taxon>Heteroderinae</taxon>
        <taxon>Globodera</taxon>
    </lineage>
</organism>
<feature type="coiled-coil region" evidence="1">
    <location>
        <begin position="150"/>
        <end position="198"/>
    </location>
</feature>
<evidence type="ECO:0000256" key="1">
    <source>
        <dbReference type="SAM" id="Coils"/>
    </source>
</evidence>